<keyword evidence="1 3" id="KW-0689">Ribosomal protein</keyword>
<dbReference type="NCBIfam" id="TIGR00002">
    <property type="entry name" value="S16"/>
    <property type="match status" value="1"/>
</dbReference>
<dbReference type="OrthoDB" id="9807878at2"/>
<proteinExistence type="inferred from homology"/>
<dbReference type="PANTHER" id="PTHR12919:SF20">
    <property type="entry name" value="SMALL RIBOSOMAL SUBUNIT PROTEIN BS16M"/>
    <property type="match status" value="1"/>
</dbReference>
<dbReference type="InterPro" id="IPR000307">
    <property type="entry name" value="Ribosomal_bS16"/>
</dbReference>
<dbReference type="Proteomes" id="UP000290243">
    <property type="component" value="Chromosome"/>
</dbReference>
<comment type="similarity">
    <text evidence="3">Belongs to the bacterial ribosomal protein bS16 family.</text>
</comment>
<sequence length="89" mass="10185">MVKIRLKRLGSKFNACYKIVVADARAPRDGRFIEAIGEYNPHTKAFRVDEAATQQWIKDGAQVTQTVYNLFRTHGLNKKFAEAKSKENK</sequence>
<dbReference type="KEGG" id="mmau:NCTC10168_00355"/>
<name>A0A449B4E2_9BACT</name>
<dbReference type="GO" id="GO:0015935">
    <property type="term" value="C:small ribosomal subunit"/>
    <property type="evidence" value="ECO:0007669"/>
    <property type="project" value="TreeGrafter"/>
</dbReference>
<dbReference type="SUPFAM" id="SSF54565">
    <property type="entry name" value="Ribosomal protein S16"/>
    <property type="match status" value="1"/>
</dbReference>
<accession>A0A449B4E2</accession>
<dbReference type="AlphaFoldDB" id="A0A449B4E2"/>
<dbReference type="GO" id="GO:0006412">
    <property type="term" value="P:translation"/>
    <property type="evidence" value="ECO:0007669"/>
    <property type="project" value="UniProtKB-UniRule"/>
</dbReference>
<dbReference type="InterPro" id="IPR023803">
    <property type="entry name" value="Ribosomal_bS16_dom_sf"/>
</dbReference>
<protein>
    <recommendedName>
        <fullName evidence="3">Small ribosomal subunit protein bS16</fullName>
    </recommendedName>
</protein>
<reference evidence="4 5" key="1">
    <citation type="submission" date="2019-01" db="EMBL/GenBank/DDBJ databases">
        <authorList>
            <consortium name="Pathogen Informatics"/>
        </authorList>
    </citation>
    <scope>NUCLEOTIDE SEQUENCE [LARGE SCALE GENOMIC DNA]</scope>
    <source>
        <strain evidence="4 5">NCTC10168</strain>
    </source>
</reference>
<dbReference type="EMBL" id="LR215037">
    <property type="protein sequence ID" value="VEU75435.1"/>
    <property type="molecule type" value="Genomic_DNA"/>
</dbReference>
<evidence type="ECO:0000256" key="3">
    <source>
        <dbReference type="HAMAP-Rule" id="MF_00385"/>
    </source>
</evidence>
<dbReference type="Pfam" id="PF00886">
    <property type="entry name" value="Ribosomal_S16"/>
    <property type="match status" value="1"/>
</dbReference>
<dbReference type="RefSeq" id="WP_129646521.1">
    <property type="nucleotide sequence ID" value="NZ_LR215037.1"/>
</dbReference>
<evidence type="ECO:0000313" key="4">
    <source>
        <dbReference type="EMBL" id="VEU75435.1"/>
    </source>
</evidence>
<evidence type="ECO:0000256" key="1">
    <source>
        <dbReference type="ARBA" id="ARBA00022980"/>
    </source>
</evidence>
<evidence type="ECO:0000313" key="5">
    <source>
        <dbReference type="Proteomes" id="UP000290243"/>
    </source>
</evidence>
<dbReference type="GO" id="GO:0003735">
    <property type="term" value="F:structural constituent of ribosome"/>
    <property type="evidence" value="ECO:0007669"/>
    <property type="project" value="InterPro"/>
</dbReference>
<dbReference type="PANTHER" id="PTHR12919">
    <property type="entry name" value="30S RIBOSOMAL PROTEIN S16"/>
    <property type="match status" value="1"/>
</dbReference>
<keyword evidence="2 3" id="KW-0687">Ribonucleoprotein</keyword>
<keyword evidence="5" id="KW-1185">Reference proteome</keyword>
<dbReference type="HAMAP" id="MF_00385">
    <property type="entry name" value="Ribosomal_bS16"/>
    <property type="match status" value="1"/>
</dbReference>
<gene>
    <name evidence="3 4" type="primary">rpsP</name>
    <name evidence="4" type="ORF">NCTC10168_00355</name>
</gene>
<dbReference type="GO" id="GO:0005737">
    <property type="term" value="C:cytoplasm"/>
    <property type="evidence" value="ECO:0007669"/>
    <property type="project" value="UniProtKB-ARBA"/>
</dbReference>
<evidence type="ECO:0000256" key="2">
    <source>
        <dbReference type="ARBA" id="ARBA00023274"/>
    </source>
</evidence>
<dbReference type="Gene3D" id="3.30.1320.10">
    <property type="match status" value="1"/>
</dbReference>
<organism evidence="4 5">
    <name type="scientific">Mycoplasmopsis maculosa</name>
    <dbReference type="NCBI Taxonomy" id="114885"/>
    <lineage>
        <taxon>Bacteria</taxon>
        <taxon>Bacillati</taxon>
        <taxon>Mycoplasmatota</taxon>
        <taxon>Mycoplasmoidales</taxon>
        <taxon>Metamycoplasmataceae</taxon>
        <taxon>Mycoplasmopsis</taxon>
    </lineage>
</organism>